<feature type="domain" description="DUF488" evidence="1">
    <location>
        <begin position="26"/>
        <end position="129"/>
    </location>
</feature>
<evidence type="ECO:0000313" key="2">
    <source>
        <dbReference type="EMBL" id="SEK90334.1"/>
    </source>
</evidence>
<organism evidence="2 3">
    <name type="scientific">Haloferax larsenii</name>
    <dbReference type="NCBI Taxonomy" id="302484"/>
    <lineage>
        <taxon>Archaea</taxon>
        <taxon>Methanobacteriati</taxon>
        <taxon>Methanobacteriota</taxon>
        <taxon>Stenosarchaea group</taxon>
        <taxon>Halobacteria</taxon>
        <taxon>Halobacteriales</taxon>
        <taxon>Haloferacaceae</taxon>
        <taxon>Haloferax</taxon>
    </lineage>
</organism>
<dbReference type="AlphaFoldDB" id="A0A1H7KUU3"/>
<evidence type="ECO:0000313" key="3">
    <source>
        <dbReference type="Proteomes" id="UP000183894"/>
    </source>
</evidence>
<dbReference type="Pfam" id="PF22751">
    <property type="entry name" value="DUF488-N3a"/>
    <property type="match status" value="1"/>
</dbReference>
<evidence type="ECO:0000259" key="1">
    <source>
        <dbReference type="Pfam" id="PF22751"/>
    </source>
</evidence>
<dbReference type="OrthoDB" id="200377at2157"/>
<accession>A0A1H7KUU3</accession>
<dbReference type="Proteomes" id="UP000183894">
    <property type="component" value="Unassembled WGS sequence"/>
</dbReference>
<gene>
    <name evidence="2" type="ORF">SAMN04488691_102117</name>
</gene>
<protein>
    <recommendedName>
        <fullName evidence="1">DUF488 domain-containing protein</fullName>
    </recommendedName>
</protein>
<name>A0A1H7KUU3_HALLR</name>
<dbReference type="EMBL" id="FOAD01000002">
    <property type="protein sequence ID" value="SEK90334.1"/>
    <property type="molecule type" value="Genomic_DNA"/>
</dbReference>
<dbReference type="RefSeq" id="WP_074792765.1">
    <property type="nucleotide sequence ID" value="NZ_FOAD01000002.1"/>
</dbReference>
<sequence>MSIQTTYFSALTHEKVKVTGDARLFSLVRQPADWISDVVDRNISALAPPDELLEAYKKVESAARDAGEAEPQAVAWRSVRFEERFREHLSKPGPRQVLKTLVEDARAAPVWLVCYEADDSYCHRRLVAEEARYLAREELPTRPHLNDACSTGNHTLIADRKGRHTKSCLWCGLSAQTICDYLGHHGGEKA</sequence>
<dbReference type="InterPro" id="IPR054495">
    <property type="entry name" value="DUF488-N3a"/>
</dbReference>
<proteinExistence type="predicted"/>
<reference evidence="2 3" key="1">
    <citation type="submission" date="2016-10" db="EMBL/GenBank/DDBJ databases">
        <authorList>
            <person name="de Groot N.N."/>
        </authorList>
    </citation>
    <scope>NUCLEOTIDE SEQUENCE [LARGE SCALE GENOMIC DNA]</scope>
    <source>
        <strain evidence="2 3">CDM_5</strain>
    </source>
</reference>